<dbReference type="EMBL" id="QWEA01001890">
    <property type="protein sequence ID" value="RII95715.1"/>
    <property type="molecule type" value="Genomic_DNA"/>
</dbReference>
<proteinExistence type="predicted"/>
<organism evidence="1 2">
    <name type="scientific">Clavibacter michiganensis subsp. insidiosus</name>
    <dbReference type="NCBI Taxonomy" id="33014"/>
    <lineage>
        <taxon>Bacteria</taxon>
        <taxon>Bacillati</taxon>
        <taxon>Actinomycetota</taxon>
        <taxon>Actinomycetes</taxon>
        <taxon>Micrococcales</taxon>
        <taxon>Microbacteriaceae</taxon>
        <taxon>Clavibacter</taxon>
    </lineage>
</organism>
<dbReference type="InterPro" id="IPR016181">
    <property type="entry name" value="Acyl_CoA_acyltransferase"/>
</dbReference>
<dbReference type="Gene3D" id="3.40.630.30">
    <property type="match status" value="1"/>
</dbReference>
<reference evidence="1 2" key="1">
    <citation type="submission" date="2018-08" db="EMBL/GenBank/DDBJ databases">
        <title>Genome Sequence of Clavibacter michiganensis Subspecies type strains, and the Atypical Peach-Colored Strains Isolated from Tomato.</title>
        <authorList>
            <person name="Osdaghi E."/>
            <person name="Portier P."/>
            <person name="Briand M."/>
            <person name="Jacques M.-A."/>
        </authorList>
    </citation>
    <scope>NUCLEOTIDE SEQUENCE [LARGE SCALE GENOMIC DNA]</scope>
    <source>
        <strain evidence="1 2">CFBP 6488</strain>
    </source>
</reference>
<sequence length="47" mass="5262">GLTRVLAVTNPENAPSQAVCRRIGMRPLGRTRGYYDKECALFRVDLP</sequence>
<dbReference type="Proteomes" id="UP000266634">
    <property type="component" value="Unassembled WGS sequence"/>
</dbReference>
<dbReference type="GO" id="GO:0016740">
    <property type="term" value="F:transferase activity"/>
    <property type="evidence" value="ECO:0007669"/>
    <property type="project" value="UniProtKB-KW"/>
</dbReference>
<keyword evidence="1" id="KW-0808">Transferase</keyword>
<feature type="non-terminal residue" evidence="1">
    <location>
        <position position="1"/>
    </location>
</feature>
<name>A0A399NNH2_9MICO</name>
<dbReference type="SUPFAM" id="SSF55729">
    <property type="entry name" value="Acyl-CoA N-acyltransferases (Nat)"/>
    <property type="match status" value="1"/>
</dbReference>
<evidence type="ECO:0000313" key="2">
    <source>
        <dbReference type="Proteomes" id="UP000266634"/>
    </source>
</evidence>
<comment type="caution">
    <text evidence="1">The sequence shown here is derived from an EMBL/GenBank/DDBJ whole genome shotgun (WGS) entry which is preliminary data.</text>
</comment>
<evidence type="ECO:0000313" key="1">
    <source>
        <dbReference type="EMBL" id="RII95715.1"/>
    </source>
</evidence>
<accession>A0A399NNH2</accession>
<dbReference type="AlphaFoldDB" id="A0A399NNH2"/>
<protein>
    <submittedName>
        <fullName evidence="1">N-acetyltransferase</fullName>
    </submittedName>
</protein>
<gene>
    <name evidence="1" type="ORF">DZF93_21345</name>
</gene>